<evidence type="ECO:0000256" key="6">
    <source>
        <dbReference type="ARBA" id="ARBA00023316"/>
    </source>
</evidence>
<keyword evidence="3" id="KW-0808">Transferase</keyword>
<evidence type="ECO:0000256" key="7">
    <source>
        <dbReference type="PROSITE-ProRule" id="PRU01373"/>
    </source>
</evidence>
<organism evidence="9 10">
    <name type="scientific">Roseomonas acroporae</name>
    <dbReference type="NCBI Taxonomy" id="2937791"/>
    <lineage>
        <taxon>Bacteria</taxon>
        <taxon>Pseudomonadati</taxon>
        <taxon>Pseudomonadota</taxon>
        <taxon>Alphaproteobacteria</taxon>
        <taxon>Acetobacterales</taxon>
        <taxon>Roseomonadaceae</taxon>
        <taxon>Roseomonas</taxon>
    </lineage>
</organism>
<dbReference type="PANTHER" id="PTHR30582:SF2">
    <property type="entry name" value="L,D-TRANSPEPTIDASE YCIB-RELATED"/>
    <property type="match status" value="1"/>
</dbReference>
<sequence length="169" mass="18505">MAFGTPLSDFLGALGGIADFIEDAADRIDKNPLANPPAEGDWIVVSEDRHVIVLYHEGTKVRTITDFSTGGSWDGKPHPTPTGKHKVISKDADHVSSSYKDKSGNPAPMPLYVQFAPAVGFHVGNPQTRSHGCIHLTRADAKFVFDWSHVGKTHVWVLPRGPKKREEDE</sequence>
<dbReference type="GO" id="GO:0018104">
    <property type="term" value="P:peptidoglycan-protein cross-linking"/>
    <property type="evidence" value="ECO:0007669"/>
    <property type="project" value="TreeGrafter"/>
</dbReference>
<keyword evidence="10" id="KW-1185">Reference proteome</keyword>
<dbReference type="GO" id="GO:0005576">
    <property type="term" value="C:extracellular region"/>
    <property type="evidence" value="ECO:0007669"/>
    <property type="project" value="TreeGrafter"/>
</dbReference>
<gene>
    <name evidence="9" type="ORF">M0638_02230</name>
</gene>
<name>A0A9X1YB01_9PROT</name>
<evidence type="ECO:0000256" key="2">
    <source>
        <dbReference type="ARBA" id="ARBA00005992"/>
    </source>
</evidence>
<dbReference type="InterPro" id="IPR005490">
    <property type="entry name" value="LD_TPept_cat_dom"/>
</dbReference>
<dbReference type="GO" id="GO:0071972">
    <property type="term" value="F:peptidoglycan L,D-transpeptidase activity"/>
    <property type="evidence" value="ECO:0007669"/>
    <property type="project" value="TreeGrafter"/>
</dbReference>
<dbReference type="Pfam" id="PF03734">
    <property type="entry name" value="YkuD"/>
    <property type="match status" value="1"/>
</dbReference>
<feature type="active site" description="Proton donor/acceptor" evidence="7">
    <location>
        <position position="122"/>
    </location>
</feature>
<dbReference type="GO" id="GO:0071555">
    <property type="term" value="P:cell wall organization"/>
    <property type="evidence" value="ECO:0007669"/>
    <property type="project" value="UniProtKB-UniRule"/>
</dbReference>
<dbReference type="SUPFAM" id="SSF141523">
    <property type="entry name" value="L,D-transpeptidase catalytic domain-like"/>
    <property type="match status" value="1"/>
</dbReference>
<dbReference type="PANTHER" id="PTHR30582">
    <property type="entry name" value="L,D-TRANSPEPTIDASE"/>
    <property type="match status" value="1"/>
</dbReference>
<dbReference type="InterPro" id="IPR038063">
    <property type="entry name" value="Transpep_catalytic_dom"/>
</dbReference>
<evidence type="ECO:0000313" key="9">
    <source>
        <dbReference type="EMBL" id="MCK8783196.1"/>
    </source>
</evidence>
<dbReference type="GO" id="GO:0016740">
    <property type="term" value="F:transferase activity"/>
    <property type="evidence" value="ECO:0007669"/>
    <property type="project" value="UniProtKB-KW"/>
</dbReference>
<keyword evidence="6 7" id="KW-0961">Cell wall biogenesis/degradation</keyword>
<dbReference type="GO" id="GO:0008360">
    <property type="term" value="P:regulation of cell shape"/>
    <property type="evidence" value="ECO:0007669"/>
    <property type="project" value="UniProtKB-UniRule"/>
</dbReference>
<keyword evidence="4 7" id="KW-0133">Cell shape</keyword>
<comment type="pathway">
    <text evidence="1 7">Cell wall biogenesis; peptidoglycan biosynthesis.</text>
</comment>
<evidence type="ECO:0000256" key="1">
    <source>
        <dbReference type="ARBA" id="ARBA00004752"/>
    </source>
</evidence>
<dbReference type="CDD" id="cd16913">
    <property type="entry name" value="YkuD_like"/>
    <property type="match status" value="1"/>
</dbReference>
<dbReference type="RefSeq" id="WP_248665323.1">
    <property type="nucleotide sequence ID" value="NZ_JALPRX010000007.1"/>
</dbReference>
<dbReference type="EMBL" id="JALPRX010000007">
    <property type="protein sequence ID" value="MCK8783196.1"/>
    <property type="molecule type" value="Genomic_DNA"/>
</dbReference>
<evidence type="ECO:0000313" key="10">
    <source>
        <dbReference type="Proteomes" id="UP001139516"/>
    </source>
</evidence>
<evidence type="ECO:0000259" key="8">
    <source>
        <dbReference type="PROSITE" id="PS52029"/>
    </source>
</evidence>
<evidence type="ECO:0000256" key="4">
    <source>
        <dbReference type="ARBA" id="ARBA00022960"/>
    </source>
</evidence>
<dbReference type="InterPro" id="IPR050979">
    <property type="entry name" value="LD-transpeptidase"/>
</dbReference>
<accession>A0A9X1YB01</accession>
<comment type="similarity">
    <text evidence="2">Belongs to the YkuD family.</text>
</comment>
<evidence type="ECO:0000256" key="3">
    <source>
        <dbReference type="ARBA" id="ARBA00022679"/>
    </source>
</evidence>
<feature type="active site" description="Nucleophile" evidence="7">
    <location>
        <position position="133"/>
    </location>
</feature>
<evidence type="ECO:0000256" key="5">
    <source>
        <dbReference type="ARBA" id="ARBA00022984"/>
    </source>
</evidence>
<comment type="caution">
    <text evidence="9">The sequence shown here is derived from an EMBL/GenBank/DDBJ whole genome shotgun (WGS) entry which is preliminary data.</text>
</comment>
<dbReference type="Proteomes" id="UP001139516">
    <property type="component" value="Unassembled WGS sequence"/>
</dbReference>
<protein>
    <submittedName>
        <fullName evidence="9">L,D-transpeptidase</fullName>
    </submittedName>
</protein>
<feature type="domain" description="L,D-TPase catalytic" evidence="8">
    <location>
        <begin position="41"/>
        <end position="158"/>
    </location>
</feature>
<keyword evidence="5 7" id="KW-0573">Peptidoglycan synthesis</keyword>
<dbReference type="Gene3D" id="2.40.440.10">
    <property type="entry name" value="L,D-transpeptidase catalytic domain-like"/>
    <property type="match status" value="1"/>
</dbReference>
<reference evidence="9" key="1">
    <citation type="submission" date="2022-04" db="EMBL/GenBank/DDBJ databases">
        <title>Roseomonas acroporae sp. nov., isolated from coral Acropora digitifera.</title>
        <authorList>
            <person name="Sun H."/>
        </authorList>
    </citation>
    <scope>NUCLEOTIDE SEQUENCE</scope>
    <source>
        <strain evidence="9">NAR14</strain>
    </source>
</reference>
<dbReference type="PROSITE" id="PS52029">
    <property type="entry name" value="LD_TPASE"/>
    <property type="match status" value="1"/>
</dbReference>
<dbReference type="AlphaFoldDB" id="A0A9X1YB01"/>
<proteinExistence type="inferred from homology"/>